<evidence type="ECO:0000256" key="1">
    <source>
        <dbReference type="ARBA" id="ARBA00000085"/>
    </source>
</evidence>
<evidence type="ECO:0000256" key="7">
    <source>
        <dbReference type="SAM" id="Phobius"/>
    </source>
</evidence>
<keyword evidence="7" id="KW-1133">Transmembrane helix</keyword>
<evidence type="ECO:0000256" key="2">
    <source>
        <dbReference type="ARBA" id="ARBA00012438"/>
    </source>
</evidence>
<dbReference type="SMART" id="SM00387">
    <property type="entry name" value="HATPase_c"/>
    <property type="match status" value="1"/>
</dbReference>
<dbReference type="InterPro" id="IPR003594">
    <property type="entry name" value="HATPase_dom"/>
</dbReference>
<dbReference type="EC" id="2.7.13.3" evidence="2"/>
<dbReference type="SUPFAM" id="SSF55874">
    <property type="entry name" value="ATPase domain of HSP90 chaperone/DNA topoisomerase II/histidine kinase"/>
    <property type="match status" value="1"/>
</dbReference>
<feature type="domain" description="Histidine kinase" evidence="8">
    <location>
        <begin position="181"/>
        <end position="385"/>
    </location>
</feature>
<dbReference type="EMBL" id="CP147920">
    <property type="protein sequence ID" value="XAU15824.1"/>
    <property type="molecule type" value="Genomic_DNA"/>
</dbReference>
<dbReference type="InterPro" id="IPR004358">
    <property type="entry name" value="Sig_transdc_His_kin-like_C"/>
</dbReference>
<dbReference type="InterPro" id="IPR003661">
    <property type="entry name" value="HisK_dim/P_dom"/>
</dbReference>
<dbReference type="InterPro" id="IPR036097">
    <property type="entry name" value="HisK_dim/P_sf"/>
</dbReference>
<evidence type="ECO:0000256" key="3">
    <source>
        <dbReference type="ARBA" id="ARBA00022553"/>
    </source>
</evidence>
<reference evidence="9 10" key="1">
    <citation type="submission" date="2024-03" db="EMBL/GenBank/DDBJ databases">
        <title>Sulfurimonas sp. HSL3-1.</title>
        <authorList>
            <person name="Wang S."/>
        </authorList>
    </citation>
    <scope>NUCLEOTIDE SEQUENCE [LARGE SCALE GENOMIC DNA]</scope>
    <source>
        <strain evidence="9 10">HSL3-1</strain>
    </source>
</reference>
<feature type="transmembrane region" description="Helical" evidence="7">
    <location>
        <begin position="142"/>
        <end position="161"/>
    </location>
</feature>
<dbReference type="InterPro" id="IPR036890">
    <property type="entry name" value="HATPase_C_sf"/>
</dbReference>
<dbReference type="CDD" id="cd00082">
    <property type="entry name" value="HisKA"/>
    <property type="match status" value="1"/>
</dbReference>
<gene>
    <name evidence="9" type="ORF">WCY31_03765</name>
</gene>
<keyword evidence="7" id="KW-0812">Transmembrane</keyword>
<dbReference type="GO" id="GO:0016301">
    <property type="term" value="F:kinase activity"/>
    <property type="evidence" value="ECO:0007669"/>
    <property type="project" value="UniProtKB-KW"/>
</dbReference>
<proteinExistence type="predicted"/>
<evidence type="ECO:0000256" key="4">
    <source>
        <dbReference type="ARBA" id="ARBA00022679"/>
    </source>
</evidence>
<dbReference type="Pfam" id="PF02518">
    <property type="entry name" value="HATPase_c"/>
    <property type="match status" value="1"/>
</dbReference>
<evidence type="ECO:0000313" key="9">
    <source>
        <dbReference type="EMBL" id="XAU15824.1"/>
    </source>
</evidence>
<dbReference type="InterPro" id="IPR005467">
    <property type="entry name" value="His_kinase_dom"/>
</dbReference>
<evidence type="ECO:0000259" key="8">
    <source>
        <dbReference type="PROSITE" id="PS50109"/>
    </source>
</evidence>
<dbReference type="Proteomes" id="UP001447842">
    <property type="component" value="Chromosome"/>
</dbReference>
<evidence type="ECO:0000256" key="5">
    <source>
        <dbReference type="ARBA" id="ARBA00022777"/>
    </source>
</evidence>
<keyword evidence="6" id="KW-0902">Two-component regulatory system</keyword>
<protein>
    <recommendedName>
        <fullName evidence="2">histidine kinase</fullName>
        <ecNumber evidence="2">2.7.13.3</ecNumber>
    </recommendedName>
</protein>
<evidence type="ECO:0000313" key="10">
    <source>
        <dbReference type="Proteomes" id="UP001447842"/>
    </source>
</evidence>
<sequence>MKDNQYALKNAMLYTALITVILLAPLYVYTVYMKQIHGIQNELMLKQHAARVISAMEEYDENRESYFEYPRFKRIVSGLYDLHFKPVFTLIDFPMEHFAAGYHIDESRSAYLIIPLPRERYFGAEYLIVGNHLTYAPVYERVATILIAIVVLVFFLSLLVLQRFALPFKRVNQKLDNFIKDTVHEINTPLSIININIDLYNRKHPQSKYLQRIKAASKTLSNIYNDMEYLIKNKQIVFEYEEIDVSAFVRERILYFNEVAAMKGITIASEIDEGVFLHFNQTQLQRIIDNNISNAIKYSHENSIVEVALKRYDHRCELTFKDYGLGIENTEKIFERYYREETGKGGFGIGLNIVKAIMEETGITLEVSSVPQQGSTFTYVFPPHLCQNPAI</sequence>
<keyword evidence="4" id="KW-0808">Transferase</keyword>
<dbReference type="PRINTS" id="PR00344">
    <property type="entry name" value="BCTRLSENSOR"/>
</dbReference>
<dbReference type="PROSITE" id="PS50109">
    <property type="entry name" value="HIS_KIN"/>
    <property type="match status" value="1"/>
</dbReference>
<dbReference type="SMART" id="SM00388">
    <property type="entry name" value="HisKA"/>
    <property type="match status" value="1"/>
</dbReference>
<comment type="catalytic activity">
    <reaction evidence="1">
        <text>ATP + protein L-histidine = ADP + protein N-phospho-L-histidine.</text>
        <dbReference type="EC" id="2.7.13.3"/>
    </reaction>
</comment>
<keyword evidence="7" id="KW-0472">Membrane</keyword>
<keyword evidence="5 9" id="KW-0418">Kinase</keyword>
<accession>A0ABZ3HDQ3</accession>
<evidence type="ECO:0000256" key="6">
    <source>
        <dbReference type="ARBA" id="ARBA00023012"/>
    </source>
</evidence>
<name>A0ABZ3HDQ3_9BACT</name>
<dbReference type="Pfam" id="PF00512">
    <property type="entry name" value="HisKA"/>
    <property type="match status" value="1"/>
</dbReference>
<dbReference type="InterPro" id="IPR050351">
    <property type="entry name" value="BphY/WalK/GraS-like"/>
</dbReference>
<dbReference type="Gene3D" id="1.10.287.130">
    <property type="match status" value="1"/>
</dbReference>
<dbReference type="SUPFAM" id="SSF47384">
    <property type="entry name" value="Homodimeric domain of signal transducing histidine kinase"/>
    <property type="match status" value="1"/>
</dbReference>
<dbReference type="PANTHER" id="PTHR45453:SF1">
    <property type="entry name" value="PHOSPHATE REGULON SENSOR PROTEIN PHOR"/>
    <property type="match status" value="1"/>
</dbReference>
<keyword evidence="10" id="KW-1185">Reference proteome</keyword>
<dbReference type="Gene3D" id="3.30.565.10">
    <property type="entry name" value="Histidine kinase-like ATPase, C-terminal domain"/>
    <property type="match status" value="1"/>
</dbReference>
<keyword evidence="3" id="KW-0597">Phosphoprotein</keyword>
<dbReference type="PANTHER" id="PTHR45453">
    <property type="entry name" value="PHOSPHATE REGULON SENSOR PROTEIN PHOR"/>
    <property type="match status" value="1"/>
</dbReference>
<dbReference type="RefSeq" id="WP_345973194.1">
    <property type="nucleotide sequence ID" value="NZ_CP147920.1"/>
</dbReference>
<feature type="transmembrane region" description="Helical" evidence="7">
    <location>
        <begin position="12"/>
        <end position="32"/>
    </location>
</feature>
<organism evidence="9 10">
    <name type="scientific">Sulfurimonas diazotrophicus</name>
    <dbReference type="NCBI Taxonomy" id="3131939"/>
    <lineage>
        <taxon>Bacteria</taxon>
        <taxon>Pseudomonadati</taxon>
        <taxon>Campylobacterota</taxon>
        <taxon>Epsilonproteobacteria</taxon>
        <taxon>Campylobacterales</taxon>
        <taxon>Sulfurimonadaceae</taxon>
        <taxon>Sulfurimonas</taxon>
    </lineage>
</organism>